<protein>
    <recommendedName>
        <fullName evidence="6">Geranylgeranyl transferase type-2 subunit alpha</fullName>
        <ecNumber evidence="6">2.5.1.60</ecNumber>
    </recommendedName>
    <alternativeName>
        <fullName evidence="6">Geranylgeranyl transferase type II subunit alpha</fullName>
    </alternativeName>
</protein>
<evidence type="ECO:0000256" key="1">
    <source>
        <dbReference type="ARBA" id="ARBA00006734"/>
    </source>
</evidence>
<organism evidence="7 8">
    <name type="scientific">Kwoniella newhampshirensis</name>
    <dbReference type="NCBI Taxonomy" id="1651941"/>
    <lineage>
        <taxon>Eukaryota</taxon>
        <taxon>Fungi</taxon>
        <taxon>Dikarya</taxon>
        <taxon>Basidiomycota</taxon>
        <taxon>Agaricomycotina</taxon>
        <taxon>Tremellomycetes</taxon>
        <taxon>Tremellales</taxon>
        <taxon>Cryptococcaceae</taxon>
        <taxon>Kwoniella</taxon>
    </lineage>
</organism>
<reference evidence="7 8" key="1">
    <citation type="journal article" date="2024" name="bioRxiv">
        <title>Comparative genomics of Cryptococcus and Kwoniella reveals pathogenesis evolution and contrasting karyotype dynamics via intercentromeric recombination or chromosome fusion.</title>
        <authorList>
            <person name="Coelho M.A."/>
            <person name="David-Palma M."/>
            <person name="Shea T."/>
            <person name="Bowers K."/>
            <person name="McGinley-Smith S."/>
            <person name="Mohammad A.W."/>
            <person name="Gnirke A."/>
            <person name="Yurkov A.M."/>
            <person name="Nowrousian M."/>
            <person name="Sun S."/>
            <person name="Cuomo C.A."/>
            <person name="Heitman J."/>
        </authorList>
    </citation>
    <scope>NUCLEOTIDE SEQUENCE [LARGE SCALE GENOMIC DNA]</scope>
    <source>
        <strain evidence="7 8">CBS 13917</strain>
    </source>
</reference>
<dbReference type="Proteomes" id="UP001388673">
    <property type="component" value="Unassembled WGS sequence"/>
</dbReference>
<dbReference type="PANTHER" id="PTHR11129:SF2">
    <property type="entry name" value="GERANYLGERANYL TRANSFERASE TYPE-2 SUBUNIT ALPHA"/>
    <property type="match status" value="1"/>
</dbReference>
<sequence>MHGVKRLRLTPQAAETKRLKELSKIESYLAIEQDVLSRKRVKDYSDEALGRTTRLLDLNPEFYTIWNYRRTILLSLFPSLSPEDITSHLISDLRLTTSYLLVHPKVYWIWNHRKWCLESVPHGPGESQKWREDFWKGELKLIEKMLEADARNFHAWDYRRYVLSSLPLARPKTEELKYTQTKIEANFSNFSAWHCRTKVLSAIWAERNATPEEVKKAKDKEFELVTQALWTDPGDQSGWLYHRWLVGQEPPLDTLRREIRNIQDLHEAEPESKWCVNALAHYTLLLARHPSTGEDEAMRLRGEAKRLFTILEKVDPHRRARHRDMAAQCT</sequence>
<dbReference type="Pfam" id="PF01239">
    <property type="entry name" value="PPTA"/>
    <property type="match status" value="5"/>
</dbReference>
<comment type="function">
    <text evidence="6">Catalyzes the transfer of a geranyl-geranyl moiety from geranyl-geranyl pyrophosphate to cysteines occuring in specific C-terminal amino acid sequences.</text>
</comment>
<evidence type="ECO:0000256" key="5">
    <source>
        <dbReference type="ARBA" id="ARBA00047658"/>
    </source>
</evidence>
<dbReference type="PANTHER" id="PTHR11129">
    <property type="entry name" value="PROTEIN FARNESYLTRANSFERASE ALPHA SUBUNIT/RAB GERANYLGERANYL TRANSFERASE ALPHA SUBUNIT"/>
    <property type="match status" value="1"/>
</dbReference>
<gene>
    <name evidence="7" type="ORF">IAR55_003064</name>
</gene>
<proteinExistence type="inferred from homology"/>
<dbReference type="EC" id="2.5.1.60" evidence="6"/>
<evidence type="ECO:0000313" key="7">
    <source>
        <dbReference type="EMBL" id="KAK8858834.1"/>
    </source>
</evidence>
<name>A0AAW0YPC4_9TREE</name>
<comment type="catalytic activity">
    <reaction evidence="5 6">
        <text>geranylgeranyl diphosphate + L-cysteinyl-[protein] = S-geranylgeranyl-L-cysteinyl-[protein] + diphosphate</text>
        <dbReference type="Rhea" id="RHEA:21240"/>
        <dbReference type="Rhea" id="RHEA-COMP:10131"/>
        <dbReference type="Rhea" id="RHEA-COMP:11537"/>
        <dbReference type="ChEBI" id="CHEBI:29950"/>
        <dbReference type="ChEBI" id="CHEBI:33019"/>
        <dbReference type="ChEBI" id="CHEBI:57533"/>
        <dbReference type="ChEBI" id="CHEBI:86021"/>
        <dbReference type="EC" id="2.5.1.60"/>
    </reaction>
</comment>
<dbReference type="PROSITE" id="PS51147">
    <property type="entry name" value="PFTA"/>
    <property type="match status" value="5"/>
</dbReference>
<dbReference type="GO" id="GO:0004663">
    <property type="term" value="F:Rab geranylgeranyltransferase activity"/>
    <property type="evidence" value="ECO:0007669"/>
    <property type="project" value="UniProtKB-UniRule"/>
</dbReference>
<dbReference type="RefSeq" id="XP_066803675.1">
    <property type="nucleotide sequence ID" value="XM_066946174.1"/>
</dbReference>
<keyword evidence="4" id="KW-0677">Repeat</keyword>
<dbReference type="FunFam" id="1.25.40.120:FF:000010">
    <property type="entry name" value="Geranylgeranyl transferase type-2 subunit alpha"/>
    <property type="match status" value="1"/>
</dbReference>
<evidence type="ECO:0000256" key="2">
    <source>
        <dbReference type="ARBA" id="ARBA00022602"/>
    </source>
</evidence>
<accession>A0AAW0YPC4</accession>
<comment type="similarity">
    <text evidence="1 6">Belongs to the protein prenyltransferase subunit alpha family.</text>
</comment>
<dbReference type="Gene3D" id="1.25.40.120">
    <property type="entry name" value="Protein prenylyltransferase"/>
    <property type="match status" value="1"/>
</dbReference>
<evidence type="ECO:0000256" key="3">
    <source>
        <dbReference type="ARBA" id="ARBA00022679"/>
    </source>
</evidence>
<comment type="caution">
    <text evidence="7">The sequence shown here is derived from an EMBL/GenBank/DDBJ whole genome shotgun (WGS) entry which is preliminary data.</text>
</comment>
<dbReference type="GO" id="GO:0097354">
    <property type="term" value="P:prenylation"/>
    <property type="evidence" value="ECO:0007669"/>
    <property type="project" value="UniProtKB-UniRule"/>
</dbReference>
<dbReference type="InterPro" id="IPR002088">
    <property type="entry name" value="Prenyl_trans_a"/>
</dbReference>
<evidence type="ECO:0000256" key="4">
    <source>
        <dbReference type="ARBA" id="ARBA00022737"/>
    </source>
</evidence>
<dbReference type="SUPFAM" id="SSF48439">
    <property type="entry name" value="Protein prenylyltransferase"/>
    <property type="match status" value="1"/>
</dbReference>
<evidence type="ECO:0000256" key="6">
    <source>
        <dbReference type="RuleBase" id="RU367120"/>
    </source>
</evidence>
<evidence type="ECO:0000313" key="8">
    <source>
        <dbReference type="Proteomes" id="UP001388673"/>
    </source>
</evidence>
<dbReference type="GO" id="GO:0005968">
    <property type="term" value="C:Rab-protein geranylgeranyltransferase complex"/>
    <property type="evidence" value="ECO:0007669"/>
    <property type="project" value="TreeGrafter"/>
</dbReference>
<keyword evidence="2 6" id="KW-0637">Prenyltransferase</keyword>
<dbReference type="AlphaFoldDB" id="A0AAW0YPC4"/>
<keyword evidence="3 6" id="KW-0808">Transferase</keyword>
<dbReference type="GeneID" id="92180322"/>
<dbReference type="EMBL" id="JBCAWK010000005">
    <property type="protein sequence ID" value="KAK8858834.1"/>
    <property type="molecule type" value="Genomic_DNA"/>
</dbReference>
<keyword evidence="8" id="KW-1185">Reference proteome</keyword>
<dbReference type="KEGG" id="kne:92180322"/>